<dbReference type="KEGG" id="spu:115924478"/>
<dbReference type="SUPFAM" id="SSF52540">
    <property type="entry name" value="P-loop containing nucleoside triphosphate hydrolases"/>
    <property type="match status" value="1"/>
</dbReference>
<keyword evidence="3" id="KW-1185">Reference proteome</keyword>
<dbReference type="RefSeq" id="XP_030842500.1">
    <property type="nucleotide sequence ID" value="XM_030986640.1"/>
</dbReference>
<evidence type="ECO:0000313" key="3">
    <source>
        <dbReference type="Proteomes" id="UP000007110"/>
    </source>
</evidence>
<keyword evidence="1" id="KW-0812">Transmembrane</keyword>
<dbReference type="InParanoid" id="A0A7M7NWC3"/>
<proteinExistence type="predicted"/>
<dbReference type="EnsemblMetazoa" id="XM_030986641">
    <property type="protein sequence ID" value="XP_030842501"/>
    <property type="gene ID" value="LOC115924478"/>
</dbReference>
<dbReference type="OrthoDB" id="10010208at2759"/>
<protein>
    <submittedName>
        <fullName evidence="2">Uncharacterized protein</fullName>
    </submittedName>
</protein>
<reference evidence="2" key="2">
    <citation type="submission" date="2021-01" db="UniProtKB">
        <authorList>
            <consortium name="EnsemblMetazoa"/>
        </authorList>
    </citation>
    <scope>IDENTIFICATION</scope>
</reference>
<reference evidence="3" key="1">
    <citation type="submission" date="2015-02" db="EMBL/GenBank/DDBJ databases">
        <title>Genome sequencing for Strongylocentrotus purpuratus.</title>
        <authorList>
            <person name="Murali S."/>
            <person name="Liu Y."/>
            <person name="Vee V."/>
            <person name="English A."/>
            <person name="Wang M."/>
            <person name="Skinner E."/>
            <person name="Han Y."/>
            <person name="Muzny D.M."/>
            <person name="Worley K.C."/>
            <person name="Gibbs R.A."/>
        </authorList>
    </citation>
    <scope>NUCLEOTIDE SEQUENCE</scope>
</reference>
<dbReference type="EnsemblMetazoa" id="XM_030986640">
    <property type="protein sequence ID" value="XP_030842500"/>
    <property type="gene ID" value="LOC115924478"/>
</dbReference>
<name>A0A7M7NWC3_STRPU</name>
<feature type="transmembrane region" description="Helical" evidence="1">
    <location>
        <begin position="25"/>
        <end position="44"/>
    </location>
</feature>
<dbReference type="PANTHER" id="PTHR32301:SF6">
    <property type="entry name" value="GOLVESIN-RELATED"/>
    <property type="match status" value="1"/>
</dbReference>
<dbReference type="GeneID" id="115924478"/>
<dbReference type="OMA" id="HEDACWF"/>
<sequence length="435" mass="50108">MDQFGVTHGQGWIRRCQSALRSSKYLLNISVLLSIAFMVFVYSIKGNWLQRGVSTSSVNPIPESGWYEAEPVSGNNDGRRTEEHGGVHEYRAERTMNTRTLVQLMADQSASPTFSLLANVTQHRKGLPNYYIHGLRSGMGEDYAKCNIAFVHLHKAGGTTTKAVLRKVRRKARMNEVKMSNRVTTSEFDRFLQKGRTPKPTLFCGGFSFGICDVLHKRPCSYMTVLRNPYDRIISSYFFCFTKYSSRLCGPVRPKDVSITAWAIHQGSHFFNLILVHPDTCRNDSSSDEYVKLYQDHTKDIIQYVHRHEDTCWFRQKALHKEALTNEQRRALLHYILDNLENWFAVIGLLEDYRVSLELFGEAYQMNFTADYSVPLNTGGARVKEEDTTIKQMKIDLLNSAEVREALYEDIMIYEKALEIMKLQKEEYSRIKNIG</sequence>
<dbReference type="AlphaFoldDB" id="A0A7M7NWC3"/>
<evidence type="ECO:0000256" key="1">
    <source>
        <dbReference type="SAM" id="Phobius"/>
    </source>
</evidence>
<dbReference type="InterPro" id="IPR027417">
    <property type="entry name" value="P-loop_NTPase"/>
</dbReference>
<dbReference type="Gene3D" id="3.40.50.300">
    <property type="entry name" value="P-loop containing nucleotide triphosphate hydrolases"/>
    <property type="match status" value="1"/>
</dbReference>
<keyword evidence="1" id="KW-1133">Transmembrane helix</keyword>
<dbReference type="InterPro" id="IPR053259">
    <property type="entry name" value="Golvesin-related_Golgi"/>
</dbReference>
<keyword evidence="1" id="KW-0472">Membrane</keyword>
<organism evidence="2 3">
    <name type="scientific">Strongylocentrotus purpuratus</name>
    <name type="common">Purple sea urchin</name>
    <dbReference type="NCBI Taxonomy" id="7668"/>
    <lineage>
        <taxon>Eukaryota</taxon>
        <taxon>Metazoa</taxon>
        <taxon>Echinodermata</taxon>
        <taxon>Eleutherozoa</taxon>
        <taxon>Echinozoa</taxon>
        <taxon>Echinoidea</taxon>
        <taxon>Euechinoidea</taxon>
        <taxon>Echinacea</taxon>
        <taxon>Camarodonta</taxon>
        <taxon>Echinidea</taxon>
        <taxon>Strongylocentrotidae</taxon>
        <taxon>Strongylocentrotus</taxon>
    </lineage>
</organism>
<dbReference type="PANTHER" id="PTHR32301">
    <property type="entry name" value="COUNTIN RECEPTOR CNR3-RELATED"/>
    <property type="match status" value="1"/>
</dbReference>
<dbReference type="Proteomes" id="UP000007110">
    <property type="component" value="Unassembled WGS sequence"/>
</dbReference>
<evidence type="ECO:0000313" key="2">
    <source>
        <dbReference type="EnsemblMetazoa" id="XP_030842501"/>
    </source>
</evidence>
<dbReference type="GO" id="GO:0005794">
    <property type="term" value="C:Golgi apparatus"/>
    <property type="evidence" value="ECO:0000318"/>
    <property type="project" value="GO_Central"/>
</dbReference>
<accession>A0A7M7NWC3</accession>
<dbReference type="RefSeq" id="XP_030842501.1">
    <property type="nucleotide sequence ID" value="XM_030986641.1"/>
</dbReference>